<proteinExistence type="predicted"/>
<dbReference type="AlphaFoldDB" id="A0A3B0VF96"/>
<reference evidence="2" key="1">
    <citation type="submission" date="2018-06" db="EMBL/GenBank/DDBJ databases">
        <authorList>
            <person name="Zhirakovskaya E."/>
        </authorList>
    </citation>
    <scope>NUCLEOTIDE SEQUENCE</scope>
</reference>
<keyword evidence="1" id="KW-1133">Transmembrane helix</keyword>
<evidence type="ECO:0000313" key="2">
    <source>
        <dbReference type="EMBL" id="VAW30676.1"/>
    </source>
</evidence>
<keyword evidence="1" id="KW-0472">Membrane</keyword>
<protein>
    <submittedName>
        <fullName evidence="2">Uncharacterized protein</fullName>
    </submittedName>
</protein>
<name>A0A3B0VF96_9ZZZZ</name>
<gene>
    <name evidence="2" type="ORF">MNBD_CHLOROFLEXI01-1828</name>
</gene>
<accession>A0A3B0VF96</accession>
<evidence type="ECO:0000256" key="1">
    <source>
        <dbReference type="SAM" id="Phobius"/>
    </source>
</evidence>
<sequence>LASVQIIVVGVVFLLTLFLLWKRPYEE</sequence>
<organism evidence="2">
    <name type="scientific">hydrothermal vent metagenome</name>
    <dbReference type="NCBI Taxonomy" id="652676"/>
    <lineage>
        <taxon>unclassified sequences</taxon>
        <taxon>metagenomes</taxon>
        <taxon>ecological metagenomes</taxon>
    </lineage>
</organism>
<feature type="non-terminal residue" evidence="2">
    <location>
        <position position="1"/>
    </location>
</feature>
<keyword evidence="1" id="KW-0812">Transmembrane</keyword>
<feature type="transmembrane region" description="Helical" evidence="1">
    <location>
        <begin position="6"/>
        <end position="21"/>
    </location>
</feature>
<dbReference type="EMBL" id="UOEU01000076">
    <property type="protein sequence ID" value="VAW30676.1"/>
    <property type="molecule type" value="Genomic_DNA"/>
</dbReference>